<sequence>MTQSTVNYLMGGGLAALTIGGFYLFNLIKEVKQVDKNKGAVKSFLSGLTAAQTSLLMSSITHGHNFAGDFIAALSDAQKYQYSGLLSVIGSGTLKPYYSEIVESHREKVRG</sequence>
<feature type="transmembrane region" description="Helical" evidence="1">
    <location>
        <begin position="6"/>
        <end position="28"/>
    </location>
</feature>
<keyword evidence="1" id="KW-0812">Transmembrane</keyword>
<accession>A0A346FHR3</accession>
<evidence type="ECO:0000256" key="1">
    <source>
        <dbReference type="SAM" id="Phobius"/>
    </source>
</evidence>
<proteinExistence type="predicted"/>
<evidence type="ECO:0000313" key="3">
    <source>
        <dbReference type="Proteomes" id="UP000257815"/>
    </source>
</evidence>
<organism evidence="2 3">
    <name type="scientific">Erwinia phage SunLIRen</name>
    <dbReference type="NCBI Taxonomy" id="2267654"/>
    <lineage>
        <taxon>Viruses</taxon>
        <taxon>Duplodnaviria</taxon>
        <taxon>Heunggongvirae</taxon>
        <taxon>Uroviricota</taxon>
        <taxon>Caudoviricetes</taxon>
        <taxon>Andersonviridae</taxon>
        <taxon>Ounavirinae</taxon>
        <taxon>Kolesnikvirus</taxon>
        <taxon>Kolesnikvirus Ea214</taxon>
    </lineage>
</organism>
<evidence type="ECO:0000313" key="2">
    <source>
        <dbReference type="EMBL" id="AXN57343.1"/>
    </source>
</evidence>
<gene>
    <name evidence="2" type="ORF">SUNLIREN_21</name>
</gene>
<dbReference type="EMBL" id="MH426725">
    <property type="protein sequence ID" value="AXN57343.1"/>
    <property type="molecule type" value="Genomic_DNA"/>
</dbReference>
<dbReference type="Proteomes" id="UP000257815">
    <property type="component" value="Segment"/>
</dbReference>
<reference evidence="3" key="1">
    <citation type="submission" date="2018-06" db="EMBL/GenBank/DDBJ databases">
        <authorList>
            <person name="Sharma R."/>
            <person name="Ke K."/>
            <person name="Breakwell D.P."/>
            <person name="Hope S."/>
            <person name="Grose J.H."/>
        </authorList>
    </citation>
    <scope>NUCLEOTIDE SEQUENCE [LARGE SCALE GENOMIC DNA]</scope>
</reference>
<protein>
    <submittedName>
        <fullName evidence="2">Uncharacterized protein</fullName>
    </submittedName>
</protein>
<keyword evidence="1" id="KW-0472">Membrane</keyword>
<keyword evidence="1" id="KW-1133">Transmembrane helix</keyword>
<name>A0A346FHR3_9CAUD</name>